<gene>
    <name evidence="1" type="ORF">FH972_024223</name>
</gene>
<dbReference type="InterPro" id="IPR051678">
    <property type="entry name" value="AGP_Transferase"/>
</dbReference>
<evidence type="ECO:0000313" key="2">
    <source>
        <dbReference type="Proteomes" id="UP000327013"/>
    </source>
</evidence>
<dbReference type="EMBL" id="VIBQ01000016">
    <property type="protein sequence ID" value="KAB8356646.1"/>
    <property type="molecule type" value="Genomic_DNA"/>
</dbReference>
<sequence length="312" mass="35631">MEYLRNHTDIKIPLIQSYGTREECPPNLGPFIIMEYAPNSGTMGKAIGMPTANGARFMLNPDVNEDKLYRAYSHMAEILLQLSKLEFSKTGSLVDRGDEQWDIAGRPITYDMNETVQLGSLPRSKLPHGTFDTSSSFLEACAKLHCDHFEHQRNDALSSEADGEEKYTQRLLFRKYLQSRSNSHSSHDSGQFKLWCDDLRPSNVLVDDNLSVVSVIDWEFTYAAPPEFSNAPPWWLLLVEPEKHESGVDAWAEEYDSRLKIFLAALKEQEAAMVARGTLRRDQILSNDMKKSWESGDFWVMLSCSCLHRMHD</sequence>
<dbReference type="PANTHER" id="PTHR21310:SF37">
    <property type="entry name" value="AMINOGLYCOSIDE PHOSPHOTRANSFERASE DOMAIN-CONTAINING PROTEIN"/>
    <property type="match status" value="1"/>
</dbReference>
<evidence type="ECO:0000313" key="1">
    <source>
        <dbReference type="EMBL" id="KAB8356646.1"/>
    </source>
</evidence>
<name>A0A5N6KXR0_9ROSI</name>
<accession>A0A5N6KXR0</accession>
<dbReference type="AlphaFoldDB" id="A0A5N6KXR0"/>
<dbReference type="Proteomes" id="UP000327013">
    <property type="component" value="Unassembled WGS sequence"/>
</dbReference>
<organism evidence="1 2">
    <name type="scientific">Carpinus fangiana</name>
    <dbReference type="NCBI Taxonomy" id="176857"/>
    <lineage>
        <taxon>Eukaryota</taxon>
        <taxon>Viridiplantae</taxon>
        <taxon>Streptophyta</taxon>
        <taxon>Embryophyta</taxon>
        <taxon>Tracheophyta</taxon>
        <taxon>Spermatophyta</taxon>
        <taxon>Magnoliopsida</taxon>
        <taxon>eudicotyledons</taxon>
        <taxon>Gunneridae</taxon>
        <taxon>Pentapetalae</taxon>
        <taxon>rosids</taxon>
        <taxon>fabids</taxon>
        <taxon>Fagales</taxon>
        <taxon>Betulaceae</taxon>
        <taxon>Carpinus</taxon>
    </lineage>
</organism>
<dbReference type="InterPro" id="IPR011009">
    <property type="entry name" value="Kinase-like_dom_sf"/>
</dbReference>
<protein>
    <recommendedName>
        <fullName evidence="3">Aminoglycoside phosphotransferase domain-containing protein</fullName>
    </recommendedName>
</protein>
<keyword evidence="2" id="KW-1185">Reference proteome</keyword>
<evidence type="ECO:0008006" key="3">
    <source>
        <dbReference type="Google" id="ProtNLM"/>
    </source>
</evidence>
<comment type="caution">
    <text evidence="1">The sequence shown here is derived from an EMBL/GenBank/DDBJ whole genome shotgun (WGS) entry which is preliminary data.</text>
</comment>
<dbReference type="OrthoDB" id="5412996at2759"/>
<dbReference type="PANTHER" id="PTHR21310">
    <property type="entry name" value="AMINOGLYCOSIDE PHOSPHOTRANSFERASE-RELATED-RELATED"/>
    <property type="match status" value="1"/>
</dbReference>
<proteinExistence type="predicted"/>
<dbReference type="SUPFAM" id="SSF56112">
    <property type="entry name" value="Protein kinase-like (PK-like)"/>
    <property type="match status" value="1"/>
</dbReference>
<reference evidence="1 2" key="1">
    <citation type="submission" date="2019-06" db="EMBL/GenBank/DDBJ databases">
        <title>A chromosomal-level reference genome of Carpinus fangiana (Coryloideae, Betulaceae).</title>
        <authorList>
            <person name="Yang X."/>
            <person name="Wang Z."/>
            <person name="Zhang L."/>
            <person name="Hao G."/>
            <person name="Liu J."/>
            <person name="Yang Y."/>
        </authorList>
    </citation>
    <scope>NUCLEOTIDE SEQUENCE [LARGE SCALE GENOMIC DNA]</scope>
    <source>
        <strain evidence="1">Cfa_2016G</strain>
        <tissue evidence="1">Leaf</tissue>
    </source>
</reference>